<dbReference type="PANTHER" id="PTHR20905">
    <property type="entry name" value="N-ACETYLTRANSFERASE-RELATED"/>
    <property type="match status" value="1"/>
</dbReference>
<accession>A0A409V6V7</accession>
<dbReference type="Gene3D" id="3.40.630.30">
    <property type="match status" value="1"/>
</dbReference>
<keyword evidence="3" id="KW-1185">Reference proteome</keyword>
<name>A0A409V6V7_MYTGA</name>
<sequence length="234" mass="26763">MTENNKLRPRKELEEALRRINDSFDFKDAHLELSSDERTGSLVTFLKEHFYPDEVLGKSLGAELDEEVAALFTEVFRENLSVLLISDITGEIIAARSMCLARKGEKADWSKSKNRNWIIIMNFLGHKYDEMDVFKRYNADIVVAFVALATHKDHRAQGIASKVMKATLLFCKELGLSPVCIKGEGTSNYSQKIYEKFGFETIHTLLYDDYKIEGEIVFKNTGENKSTKCFVKQL</sequence>
<dbReference type="CDD" id="cd04301">
    <property type="entry name" value="NAT_SF"/>
    <property type="match status" value="1"/>
</dbReference>
<feature type="domain" description="N-acetyltransferase" evidence="1">
    <location>
        <begin position="83"/>
        <end position="223"/>
    </location>
</feature>
<dbReference type="SUPFAM" id="SSF55729">
    <property type="entry name" value="Acyl-CoA N-acyltransferases (Nat)"/>
    <property type="match status" value="1"/>
</dbReference>
<dbReference type="PROSITE" id="PS51186">
    <property type="entry name" value="GNAT"/>
    <property type="match status" value="1"/>
</dbReference>
<reference evidence="2 3" key="1">
    <citation type="journal article" date="2016" name="PLoS ONE">
        <title>A First Insight into the Genome of the Filter-Feeder Mussel Mytilus galloprovincialis.</title>
        <authorList>
            <person name="Murgarella M."/>
            <person name="Puiu D."/>
            <person name="Novoa B."/>
            <person name="Figueras A."/>
            <person name="Posada D."/>
            <person name="Canchaya C."/>
        </authorList>
    </citation>
    <scope>NUCLEOTIDE SEQUENCE [LARGE SCALE GENOMIC DNA]</scope>
    <source>
        <tissue evidence="2">Muscle</tissue>
    </source>
</reference>
<gene>
    <name evidence="2" type="ORF">AM593_05114</name>
</gene>
<feature type="non-terminal residue" evidence="2">
    <location>
        <position position="1"/>
    </location>
</feature>
<dbReference type="InterPro" id="IPR000182">
    <property type="entry name" value="GNAT_dom"/>
</dbReference>
<organism evidence="2 3">
    <name type="scientific">Mytilus galloprovincialis</name>
    <name type="common">Mediterranean mussel</name>
    <dbReference type="NCBI Taxonomy" id="29158"/>
    <lineage>
        <taxon>Eukaryota</taxon>
        <taxon>Metazoa</taxon>
        <taxon>Spiralia</taxon>
        <taxon>Lophotrochozoa</taxon>
        <taxon>Mollusca</taxon>
        <taxon>Bivalvia</taxon>
        <taxon>Autobranchia</taxon>
        <taxon>Pteriomorphia</taxon>
        <taxon>Mytilida</taxon>
        <taxon>Mytiloidea</taxon>
        <taxon>Mytilidae</taxon>
        <taxon>Mytilinae</taxon>
        <taxon>Mytilus</taxon>
    </lineage>
</organism>
<dbReference type="AlphaFoldDB" id="A0A409V6V7"/>
<dbReference type="Pfam" id="PF13508">
    <property type="entry name" value="Acetyltransf_7"/>
    <property type="match status" value="1"/>
</dbReference>
<dbReference type="PANTHER" id="PTHR20905:SF1">
    <property type="entry name" value="AT07410P-RELATED"/>
    <property type="match status" value="1"/>
</dbReference>
<dbReference type="InterPro" id="IPR016181">
    <property type="entry name" value="Acyl_CoA_acyltransferase"/>
</dbReference>
<evidence type="ECO:0000313" key="2">
    <source>
        <dbReference type="EMBL" id="OPL20574.1"/>
    </source>
</evidence>
<dbReference type="Proteomes" id="UP000266721">
    <property type="component" value="Unassembled WGS sequence"/>
</dbReference>
<dbReference type="EMBL" id="KV604761">
    <property type="protein sequence ID" value="OPL20574.1"/>
    <property type="molecule type" value="Genomic_DNA"/>
</dbReference>
<evidence type="ECO:0000313" key="3">
    <source>
        <dbReference type="Proteomes" id="UP000266721"/>
    </source>
</evidence>
<protein>
    <recommendedName>
        <fullName evidence="1">N-acetyltransferase domain-containing protein</fullName>
    </recommendedName>
</protein>
<dbReference type="GO" id="GO:0008080">
    <property type="term" value="F:N-acetyltransferase activity"/>
    <property type="evidence" value="ECO:0007669"/>
    <property type="project" value="TreeGrafter"/>
</dbReference>
<evidence type="ECO:0000259" key="1">
    <source>
        <dbReference type="PROSITE" id="PS51186"/>
    </source>
</evidence>
<dbReference type="SMR" id="A0A409V6V7"/>
<proteinExistence type="predicted"/>